<dbReference type="EMBL" id="JADGIZ020000014">
    <property type="protein sequence ID" value="KAL2916852.1"/>
    <property type="molecule type" value="Genomic_DNA"/>
</dbReference>
<gene>
    <name evidence="1" type="primary">DYNLT1</name>
    <name evidence="1" type="ORF">HK105_203631</name>
</gene>
<comment type="caution">
    <text evidence="1">The sequence shown here is derived from an EMBL/GenBank/DDBJ whole genome shotgun (WGS) entry which is preliminary data.</text>
</comment>
<keyword evidence="2" id="KW-1185">Reference proteome</keyword>
<reference evidence="1 2" key="1">
    <citation type="submission" date="2023-09" db="EMBL/GenBank/DDBJ databases">
        <title>Pangenome analysis of Batrachochytrium dendrobatidis and related Chytrids.</title>
        <authorList>
            <person name="Yacoub M.N."/>
            <person name="Stajich J.E."/>
            <person name="James T.Y."/>
        </authorList>
    </citation>
    <scope>NUCLEOTIDE SEQUENCE [LARGE SCALE GENOMIC DNA]</scope>
    <source>
        <strain evidence="1 2">JEL0888</strain>
    </source>
</reference>
<dbReference type="PANTHER" id="PTHR21255">
    <property type="entry name" value="T-COMPLEX-ASSOCIATED-TESTIS-EXPRESSED 1/ DYNEIN LIGHT CHAIN"/>
    <property type="match status" value="1"/>
</dbReference>
<dbReference type="Proteomes" id="UP001527925">
    <property type="component" value="Unassembled WGS sequence"/>
</dbReference>
<accession>A0ABR4NBE4</accession>
<dbReference type="InterPro" id="IPR038586">
    <property type="entry name" value="Tctex-1-like_sf"/>
</dbReference>
<protein>
    <submittedName>
        <fullName evidence="1">Dynein light chain Tctex-type</fullName>
    </submittedName>
</protein>
<evidence type="ECO:0000313" key="1">
    <source>
        <dbReference type="EMBL" id="KAL2916852.1"/>
    </source>
</evidence>
<evidence type="ECO:0000313" key="2">
    <source>
        <dbReference type="Proteomes" id="UP001527925"/>
    </source>
</evidence>
<sequence length="119" mass="13380">MDADFQGVEEKSFVIDEVNNVIKEVSFISSIENTIQNAAYHHNKVGQWNSNIVEQTLKRLTSLNKPFKYIVTCTIMQKNGAGLHAASSCYWDNSSDGSTTYKYDSKTMYIIVNVFGLAI</sequence>
<organism evidence="1 2">
    <name type="scientific">Polyrhizophydium stewartii</name>
    <dbReference type="NCBI Taxonomy" id="2732419"/>
    <lineage>
        <taxon>Eukaryota</taxon>
        <taxon>Fungi</taxon>
        <taxon>Fungi incertae sedis</taxon>
        <taxon>Chytridiomycota</taxon>
        <taxon>Chytridiomycota incertae sedis</taxon>
        <taxon>Chytridiomycetes</taxon>
        <taxon>Rhizophydiales</taxon>
        <taxon>Rhizophydiales incertae sedis</taxon>
        <taxon>Polyrhizophydium</taxon>
    </lineage>
</organism>
<proteinExistence type="predicted"/>
<dbReference type="InterPro" id="IPR005334">
    <property type="entry name" value="Tctex-1-like"/>
</dbReference>
<dbReference type="Gene3D" id="3.30.1140.40">
    <property type="entry name" value="Tctex-1"/>
    <property type="match status" value="1"/>
</dbReference>
<name>A0ABR4NBE4_9FUNG</name>
<dbReference type="Pfam" id="PF03645">
    <property type="entry name" value="Tctex-1"/>
    <property type="match status" value="1"/>
</dbReference>
<dbReference type="PANTHER" id="PTHR21255:SF4">
    <property type="entry name" value="DYNEIN LIGHT CHAIN TCTEX-TYPE"/>
    <property type="match status" value="1"/>
</dbReference>